<protein>
    <submittedName>
        <fullName evidence="2">Uridine kinase</fullName>
        <ecNumber evidence="2">2.7.1.48</ecNumber>
    </submittedName>
</protein>
<feature type="domain" description="Phosphoribulokinase/uridine kinase" evidence="1">
    <location>
        <begin position="27"/>
        <end position="203"/>
    </location>
</feature>
<dbReference type="InterPro" id="IPR006083">
    <property type="entry name" value="PRK/URK"/>
</dbReference>
<dbReference type="AlphaFoldDB" id="A0A840S8M5"/>
<dbReference type="Gene3D" id="3.40.50.300">
    <property type="entry name" value="P-loop containing nucleotide triphosphate hydrolases"/>
    <property type="match status" value="1"/>
</dbReference>
<accession>A0A840S8M5</accession>
<organism evidence="2 3">
    <name type="scientific">Inhella inkyongensis</name>
    <dbReference type="NCBI Taxonomy" id="392593"/>
    <lineage>
        <taxon>Bacteria</taxon>
        <taxon>Pseudomonadati</taxon>
        <taxon>Pseudomonadota</taxon>
        <taxon>Betaproteobacteria</taxon>
        <taxon>Burkholderiales</taxon>
        <taxon>Sphaerotilaceae</taxon>
        <taxon>Inhella</taxon>
    </lineage>
</organism>
<keyword evidence="2" id="KW-0808">Transferase</keyword>
<dbReference type="OrthoDB" id="198115at2"/>
<dbReference type="EMBL" id="JACHHO010000002">
    <property type="protein sequence ID" value="MBB5204780.1"/>
    <property type="molecule type" value="Genomic_DNA"/>
</dbReference>
<comment type="caution">
    <text evidence="2">The sequence shown here is derived from an EMBL/GenBank/DDBJ whole genome shotgun (WGS) entry which is preliminary data.</text>
</comment>
<reference evidence="2 3" key="1">
    <citation type="submission" date="2020-08" db="EMBL/GenBank/DDBJ databases">
        <title>Genomic Encyclopedia of Type Strains, Phase IV (KMG-IV): sequencing the most valuable type-strain genomes for metagenomic binning, comparative biology and taxonomic classification.</title>
        <authorList>
            <person name="Goeker M."/>
        </authorList>
    </citation>
    <scope>NUCLEOTIDE SEQUENCE [LARGE SCALE GENOMIC DNA]</scope>
    <source>
        <strain evidence="2 3">DSM 23958</strain>
    </source>
</reference>
<evidence type="ECO:0000259" key="1">
    <source>
        <dbReference type="Pfam" id="PF00485"/>
    </source>
</evidence>
<dbReference type="GO" id="GO:0004849">
    <property type="term" value="F:uridine kinase activity"/>
    <property type="evidence" value="ECO:0007669"/>
    <property type="project" value="UniProtKB-EC"/>
</dbReference>
<dbReference type="Pfam" id="PF00485">
    <property type="entry name" value="PRK"/>
    <property type="match status" value="1"/>
</dbReference>
<name>A0A840S8M5_9BURK</name>
<dbReference type="InterPro" id="IPR027417">
    <property type="entry name" value="P-loop_NTPase"/>
</dbReference>
<dbReference type="Proteomes" id="UP000554837">
    <property type="component" value="Unassembled WGS sequence"/>
</dbReference>
<sequence>MNPQNTQGLIDHLIRALPAPRTSGPQVLALCGWADTGKTTLAAGLIEALRQRGWHADGFSTDSFLLPRPQRQALGLSGYDPRSLDEAGLAQTVAQLRQGLGVDVRPYCNRLGRQLDEARRIEPAELIVIEGIHALAAALRPHLTLSLFLDGDDAELAQLRAQANQGKRGMDAAEAVRRIPAELADYGLHVRPLQRHADLVAQVDRDYGYRLLTVATGLT</sequence>
<proteinExistence type="predicted"/>
<evidence type="ECO:0000313" key="3">
    <source>
        <dbReference type="Proteomes" id="UP000554837"/>
    </source>
</evidence>
<keyword evidence="2" id="KW-0418">Kinase</keyword>
<dbReference type="GO" id="GO:0005524">
    <property type="term" value="F:ATP binding"/>
    <property type="evidence" value="ECO:0007669"/>
    <property type="project" value="InterPro"/>
</dbReference>
<evidence type="ECO:0000313" key="2">
    <source>
        <dbReference type="EMBL" id="MBB5204780.1"/>
    </source>
</evidence>
<dbReference type="RefSeq" id="WP_138855574.1">
    <property type="nucleotide sequence ID" value="NZ_CP040709.1"/>
</dbReference>
<dbReference type="SUPFAM" id="SSF52540">
    <property type="entry name" value="P-loop containing nucleoside triphosphate hydrolases"/>
    <property type="match status" value="1"/>
</dbReference>
<gene>
    <name evidence="2" type="ORF">HNQ51_002094</name>
</gene>
<keyword evidence="3" id="KW-1185">Reference proteome</keyword>
<dbReference type="EC" id="2.7.1.48" evidence="2"/>